<evidence type="ECO:0008006" key="4">
    <source>
        <dbReference type="Google" id="ProtNLM"/>
    </source>
</evidence>
<evidence type="ECO:0000313" key="3">
    <source>
        <dbReference type="Proteomes" id="UP001168363"/>
    </source>
</evidence>
<comment type="caution">
    <text evidence="2">The sequence shown here is derived from an EMBL/GenBank/DDBJ whole genome shotgun (WGS) entry which is preliminary data.</text>
</comment>
<dbReference type="RefSeq" id="WP_302709802.1">
    <property type="nucleotide sequence ID" value="NZ_JAULSC010000023.1"/>
</dbReference>
<feature type="chain" id="PRO_5046273096" description="SMP-30/Gluconolactonase/LRE-like region domain-containing protein" evidence="1">
    <location>
        <begin position="24"/>
        <end position="354"/>
    </location>
</feature>
<proteinExistence type="predicted"/>
<gene>
    <name evidence="2" type="ORF">QWJ41_17840</name>
</gene>
<accession>A0ABT8TUG0</accession>
<dbReference type="EMBL" id="JAULSC010000023">
    <property type="protein sequence ID" value="MDO3397594.1"/>
    <property type="molecule type" value="Genomic_DNA"/>
</dbReference>
<keyword evidence="1" id="KW-0732">Signal</keyword>
<evidence type="ECO:0000313" key="2">
    <source>
        <dbReference type="EMBL" id="MDO3397594.1"/>
    </source>
</evidence>
<name>A0ABT8TUG0_9ACTN</name>
<evidence type="ECO:0000256" key="1">
    <source>
        <dbReference type="SAM" id="SignalP"/>
    </source>
</evidence>
<dbReference type="SUPFAM" id="SSF63829">
    <property type="entry name" value="Calcium-dependent phosphotriesterase"/>
    <property type="match status" value="1"/>
</dbReference>
<keyword evidence="3" id="KW-1185">Reference proteome</keyword>
<protein>
    <recommendedName>
        <fullName evidence="4">SMP-30/Gluconolactonase/LRE-like region domain-containing protein</fullName>
    </recommendedName>
</protein>
<feature type="signal peptide" evidence="1">
    <location>
        <begin position="1"/>
        <end position="23"/>
    </location>
</feature>
<sequence>MRRLVAGLVLALAVAGAPGVAVAAPEREKWDTRVFSLVPPPGYPAYVHAHSNGRVYAGTYLARDPRRASTPSKVVEWSAGGTLLRSWTVPGQDLDADHGVQVAHETADGELVLLEISRSRVMTLDTRTGRFRTVARLPEGAVPNFATWGPRGLYVTDYGDGVIWRVRRDGRVQEWFRAPELDGVAGFGTTGIRWMKGRRELLVAQQTLGTGATLPTNGALLRLPVDRRGRPGELSTLWTSAPGDLPDGFGVARSGHVYVALAGLAAQLVELDARGREVARFPEVPLSGDNGSEVPFDTPSSATFLGTSVLVANQSAVAGEPSHQAILDVEVGERGRPDFLPRRARFRQRLRSPA</sequence>
<dbReference type="Gene3D" id="2.120.10.30">
    <property type="entry name" value="TolB, C-terminal domain"/>
    <property type="match status" value="1"/>
</dbReference>
<organism evidence="2 3">
    <name type="scientific">Nocardioides cremeus</name>
    <dbReference type="NCBI Taxonomy" id="3058044"/>
    <lineage>
        <taxon>Bacteria</taxon>
        <taxon>Bacillati</taxon>
        <taxon>Actinomycetota</taxon>
        <taxon>Actinomycetes</taxon>
        <taxon>Propionibacteriales</taxon>
        <taxon>Nocardioidaceae</taxon>
        <taxon>Nocardioides</taxon>
    </lineage>
</organism>
<dbReference type="Proteomes" id="UP001168363">
    <property type="component" value="Unassembled WGS sequence"/>
</dbReference>
<dbReference type="InterPro" id="IPR011042">
    <property type="entry name" value="6-blade_b-propeller_TolB-like"/>
</dbReference>
<reference evidence="2" key="1">
    <citation type="submission" date="2023-06" db="EMBL/GenBank/DDBJ databases">
        <title>Genome sequence of Nocardioides sp. SOB44.</title>
        <authorList>
            <person name="Zhang G."/>
        </authorList>
    </citation>
    <scope>NUCLEOTIDE SEQUENCE</scope>
    <source>
        <strain evidence="2">SOB44</strain>
    </source>
</reference>